<reference evidence="2 3" key="1">
    <citation type="submission" date="2022-11" db="EMBL/GenBank/DDBJ databases">
        <title>Viruses from the air-sea interface of a natural surface slick.</title>
        <authorList>
            <person name="Rahlff J."/>
            <person name="Holmfeldt K."/>
        </authorList>
    </citation>
    <scope>NUCLEOTIDE SEQUENCE [LARGE SCALE GENOMIC DNA]</scope>
    <source>
        <strain evidence="2 3">SMS4</strain>
    </source>
</reference>
<proteinExistence type="predicted"/>
<keyword evidence="1" id="KW-0732">Signal</keyword>
<evidence type="ECO:0000313" key="3">
    <source>
        <dbReference type="Proteomes" id="UP001231109"/>
    </source>
</evidence>
<feature type="signal peptide" evidence="1">
    <location>
        <begin position="1"/>
        <end position="18"/>
    </location>
</feature>
<organism evidence="2 3">
    <name type="scientific">Rheinheimera baltica</name>
    <dbReference type="NCBI Taxonomy" id="67576"/>
    <lineage>
        <taxon>Bacteria</taxon>
        <taxon>Pseudomonadati</taxon>
        <taxon>Pseudomonadota</taxon>
        <taxon>Gammaproteobacteria</taxon>
        <taxon>Chromatiales</taxon>
        <taxon>Chromatiaceae</taxon>
        <taxon>Rheinheimera</taxon>
    </lineage>
</organism>
<feature type="chain" id="PRO_5045527514" description="Lipoprotein" evidence="1">
    <location>
        <begin position="19"/>
        <end position="136"/>
    </location>
</feature>
<evidence type="ECO:0000256" key="1">
    <source>
        <dbReference type="SAM" id="SignalP"/>
    </source>
</evidence>
<keyword evidence="3" id="KW-1185">Reference proteome</keyword>
<dbReference type="PROSITE" id="PS51257">
    <property type="entry name" value="PROKAR_LIPOPROTEIN"/>
    <property type="match status" value="1"/>
</dbReference>
<accession>A0ABT9I183</accession>
<dbReference type="RefSeq" id="WP_305976568.1">
    <property type="nucleotide sequence ID" value="NZ_JAPJDZ010000039.1"/>
</dbReference>
<evidence type="ECO:0000313" key="2">
    <source>
        <dbReference type="EMBL" id="MDP5137153.1"/>
    </source>
</evidence>
<protein>
    <recommendedName>
        <fullName evidence="4">Lipoprotein</fullName>
    </recommendedName>
</protein>
<name>A0ABT9I183_9GAMM</name>
<dbReference type="EMBL" id="JAPJDZ010000039">
    <property type="protein sequence ID" value="MDP5137153.1"/>
    <property type="molecule type" value="Genomic_DNA"/>
</dbReference>
<evidence type="ECO:0008006" key="4">
    <source>
        <dbReference type="Google" id="ProtNLM"/>
    </source>
</evidence>
<dbReference type="Proteomes" id="UP001231109">
    <property type="component" value="Unassembled WGS sequence"/>
</dbReference>
<sequence>MPFIRMVAILLITAGLLACTDTPSQSKLEQLLQQQFDQQHDGLITVDKLKKLNGWSERDKHYSVEVSYNIAFNTSFKAYVDQQTAKPGNPLEKMAKGISAGMLKLQYGDFKAGDEYQVTQQTLSLLNAENGWLLQQ</sequence>
<comment type="caution">
    <text evidence="2">The sequence shown here is derived from an EMBL/GenBank/DDBJ whole genome shotgun (WGS) entry which is preliminary data.</text>
</comment>
<gene>
    <name evidence="2" type="ORF">ORJ04_14460</name>
</gene>